<dbReference type="InterPro" id="IPR014756">
    <property type="entry name" value="Ig_E-set"/>
</dbReference>
<evidence type="ECO:0000256" key="1">
    <source>
        <dbReference type="ARBA" id="ARBA00037950"/>
    </source>
</evidence>
<gene>
    <name evidence="5" type="ORF">LAFE_0D01794G</name>
</gene>
<name>A0A1G4MAX5_LACFM</name>
<dbReference type="InterPro" id="IPR011021">
    <property type="entry name" value="Arrestin-like_N"/>
</dbReference>
<feature type="region of interest" description="Disordered" evidence="3">
    <location>
        <begin position="554"/>
        <end position="573"/>
    </location>
</feature>
<dbReference type="InterPro" id="IPR011022">
    <property type="entry name" value="Arrestin_C-like"/>
</dbReference>
<evidence type="ECO:0000256" key="3">
    <source>
        <dbReference type="SAM" id="MobiDB-lite"/>
    </source>
</evidence>
<keyword evidence="6" id="KW-1185">Reference proteome</keyword>
<dbReference type="EMBL" id="LT598492">
    <property type="protein sequence ID" value="SCW00953.1"/>
    <property type="molecule type" value="Genomic_DNA"/>
</dbReference>
<dbReference type="InterPro" id="IPR050357">
    <property type="entry name" value="Arrestin_domain-protein"/>
</dbReference>
<protein>
    <recommendedName>
        <fullName evidence="2">pH-response regulator protein palF/RIM8</fullName>
    </recommendedName>
</protein>
<dbReference type="GO" id="GO:0030674">
    <property type="term" value="F:protein-macromolecule adaptor activity"/>
    <property type="evidence" value="ECO:0007669"/>
    <property type="project" value="TreeGrafter"/>
</dbReference>
<feature type="region of interest" description="Disordered" evidence="3">
    <location>
        <begin position="213"/>
        <end position="253"/>
    </location>
</feature>
<feature type="compositionally biased region" description="Polar residues" evidence="3">
    <location>
        <begin position="213"/>
        <end position="222"/>
    </location>
</feature>
<dbReference type="SUPFAM" id="SSF81296">
    <property type="entry name" value="E set domains"/>
    <property type="match status" value="1"/>
</dbReference>
<dbReference type="OMA" id="GMSIEIV"/>
<dbReference type="GO" id="GO:0005886">
    <property type="term" value="C:plasma membrane"/>
    <property type="evidence" value="ECO:0007669"/>
    <property type="project" value="TreeGrafter"/>
</dbReference>
<accession>A0A1G4MAX5</accession>
<reference evidence="5 6" key="1">
    <citation type="submission" date="2016-03" db="EMBL/GenBank/DDBJ databases">
        <authorList>
            <person name="Devillers H."/>
        </authorList>
    </citation>
    <scope>NUCLEOTIDE SEQUENCE [LARGE SCALE GENOMIC DNA]</scope>
    <source>
        <strain evidence="5">CBS 6772</strain>
    </source>
</reference>
<dbReference type="Pfam" id="PF00339">
    <property type="entry name" value="Arrestin_N"/>
    <property type="match status" value="1"/>
</dbReference>
<dbReference type="OrthoDB" id="7785529at2759"/>
<dbReference type="PANTHER" id="PTHR11188">
    <property type="entry name" value="ARRESTIN DOMAIN CONTAINING PROTEIN"/>
    <property type="match status" value="1"/>
</dbReference>
<organism evidence="5 6">
    <name type="scientific">Lachancea fermentati</name>
    <name type="common">Zygosaccharomyces fermentati</name>
    <dbReference type="NCBI Taxonomy" id="4955"/>
    <lineage>
        <taxon>Eukaryota</taxon>
        <taxon>Fungi</taxon>
        <taxon>Dikarya</taxon>
        <taxon>Ascomycota</taxon>
        <taxon>Saccharomycotina</taxon>
        <taxon>Saccharomycetes</taxon>
        <taxon>Saccharomycetales</taxon>
        <taxon>Saccharomycetaceae</taxon>
        <taxon>Lachancea</taxon>
    </lineage>
</organism>
<dbReference type="InterPro" id="IPR014752">
    <property type="entry name" value="Arrestin-like_C"/>
</dbReference>
<evidence type="ECO:0000313" key="5">
    <source>
        <dbReference type="EMBL" id="SCW00953.1"/>
    </source>
</evidence>
<dbReference type="PANTHER" id="PTHR11188:SF161">
    <property type="entry name" value="PH-RESPONSE REGULATOR PROTEIN PALF_RIM8"/>
    <property type="match status" value="1"/>
</dbReference>
<dbReference type="GO" id="GO:0070086">
    <property type="term" value="P:ubiquitin-dependent endocytosis"/>
    <property type="evidence" value="ECO:0007669"/>
    <property type="project" value="TreeGrafter"/>
</dbReference>
<dbReference type="STRING" id="4955.A0A1G4MAX5"/>
<dbReference type="SMART" id="SM01017">
    <property type="entry name" value="Arrestin_C"/>
    <property type="match status" value="1"/>
</dbReference>
<feature type="domain" description="Arrestin C-terminal-like" evidence="4">
    <location>
        <begin position="255"/>
        <end position="393"/>
    </location>
</feature>
<dbReference type="GO" id="GO:0005829">
    <property type="term" value="C:cytosol"/>
    <property type="evidence" value="ECO:0007669"/>
    <property type="project" value="TreeGrafter"/>
</dbReference>
<feature type="region of interest" description="Disordered" evidence="3">
    <location>
        <begin position="1"/>
        <end position="22"/>
    </location>
</feature>
<dbReference type="Gene3D" id="2.60.40.640">
    <property type="match status" value="2"/>
</dbReference>
<dbReference type="AlphaFoldDB" id="A0A1G4MAX5"/>
<evidence type="ECO:0000256" key="2">
    <source>
        <dbReference type="ARBA" id="ARBA00040066"/>
    </source>
</evidence>
<feature type="compositionally biased region" description="Polar residues" evidence="3">
    <location>
        <begin position="230"/>
        <end position="253"/>
    </location>
</feature>
<dbReference type="Pfam" id="PF02752">
    <property type="entry name" value="Arrestin_C"/>
    <property type="match status" value="1"/>
</dbReference>
<evidence type="ECO:0000259" key="4">
    <source>
        <dbReference type="SMART" id="SM01017"/>
    </source>
</evidence>
<comment type="similarity">
    <text evidence="1">Belongs to the arrestin family. PalF/RIM8 subfamily.</text>
</comment>
<proteinExistence type="inferred from homology"/>
<dbReference type="GO" id="GO:0031625">
    <property type="term" value="F:ubiquitin protein ligase binding"/>
    <property type="evidence" value="ECO:0007669"/>
    <property type="project" value="TreeGrafter"/>
</dbReference>
<dbReference type="Proteomes" id="UP000190831">
    <property type="component" value="Chromosome D"/>
</dbReference>
<sequence length="573" mass="63708">MGLLTKFRGGDTRKESVSPPSKINVPFLSTRRRSSSAMNGRFRVSTAPARDFYITLQEAHKIWKPNEIISGEVTLILKDDIANVSIRLSLVGEIRMKAGLGTTSRTKVSEELFEKTTLIYGDEEGKVGNSSAIVNGLTKGEHRFPFRIKLPAKNVFTSVSFERGSISYHVRCQLESFDSSQQDKALAACEKKFSVLVPVDVGLLPKPNTKTVVLQSPSSLKQQRPLGGEQDTSSSLTKQTNGSRSSNNTIGSTSSQKTVTISVDLPSSGFVIGEIIPVKLKLEHYKEYSHPTGLIATLVRICRVCGSSKDEPMETFRKDICQTVGPIYVDPESHECTITVYLKVPLDAFPTLTMPSRHFSFQYYVEVLVNLSRKNLVFTESNRVIGTGSNSDLSVSKLGSTMEETVANLQRKLRSGPHGDPMKNDDRESLIFFKDLINVDKLKRLRNVTGMSIEVVVGTNRSKQIDLEDAESAEGHLQPQSDSESEALMHAQLQPLSHTQLRLGTHPPLHSAKELHAYSTTYGLDNDEQYVMPLPQYTPNSLYDTVEDKDELERRRLQELESEPPPDNDGPNY</sequence>
<evidence type="ECO:0000313" key="6">
    <source>
        <dbReference type="Proteomes" id="UP000190831"/>
    </source>
</evidence>